<gene>
    <name evidence="1" type="ORF">TIFTF001_032184</name>
</gene>
<evidence type="ECO:0000313" key="2">
    <source>
        <dbReference type="Proteomes" id="UP001187192"/>
    </source>
</evidence>
<reference evidence="1" key="1">
    <citation type="submission" date="2023-07" db="EMBL/GenBank/DDBJ databases">
        <title>draft genome sequence of fig (Ficus carica).</title>
        <authorList>
            <person name="Takahashi T."/>
            <person name="Nishimura K."/>
        </authorList>
    </citation>
    <scope>NUCLEOTIDE SEQUENCE</scope>
</reference>
<evidence type="ECO:0000313" key="1">
    <source>
        <dbReference type="EMBL" id="GMN63099.1"/>
    </source>
</evidence>
<proteinExistence type="predicted"/>
<comment type="caution">
    <text evidence="1">The sequence shown here is derived from an EMBL/GenBank/DDBJ whole genome shotgun (WGS) entry which is preliminary data.</text>
</comment>
<keyword evidence="2" id="KW-1185">Reference proteome</keyword>
<dbReference type="Proteomes" id="UP001187192">
    <property type="component" value="Unassembled WGS sequence"/>
</dbReference>
<dbReference type="EMBL" id="BTGU01000142">
    <property type="protein sequence ID" value="GMN63099.1"/>
    <property type="molecule type" value="Genomic_DNA"/>
</dbReference>
<accession>A0AA88DWI5</accession>
<dbReference type="AlphaFoldDB" id="A0AA88DWI5"/>
<sequence length="160" mass="16879">MNDTSGWRGGMMERIGGMENIKDGEDCGNSLCCLIGGAPLAVRGTRVIQPGQLSRAPGVAPITAGGGGWRCDVMQCYGYHSPRQGIQRNKVISEYGLARYVVQLDEVVKIWSGSHAIGEGGSGRGCSVYLKCGSDRAPCLVGRSHHRGVASHYDLVGLSG</sequence>
<name>A0AA88DWI5_FICCA</name>
<organism evidence="1 2">
    <name type="scientific">Ficus carica</name>
    <name type="common">Common fig</name>
    <dbReference type="NCBI Taxonomy" id="3494"/>
    <lineage>
        <taxon>Eukaryota</taxon>
        <taxon>Viridiplantae</taxon>
        <taxon>Streptophyta</taxon>
        <taxon>Embryophyta</taxon>
        <taxon>Tracheophyta</taxon>
        <taxon>Spermatophyta</taxon>
        <taxon>Magnoliopsida</taxon>
        <taxon>eudicotyledons</taxon>
        <taxon>Gunneridae</taxon>
        <taxon>Pentapetalae</taxon>
        <taxon>rosids</taxon>
        <taxon>fabids</taxon>
        <taxon>Rosales</taxon>
        <taxon>Moraceae</taxon>
        <taxon>Ficeae</taxon>
        <taxon>Ficus</taxon>
    </lineage>
</organism>
<protein>
    <submittedName>
        <fullName evidence="1">Uncharacterized protein</fullName>
    </submittedName>
</protein>